<evidence type="ECO:0008006" key="3">
    <source>
        <dbReference type="Google" id="ProtNLM"/>
    </source>
</evidence>
<sequence>MYLVTNDGTRLYAEADGPSDARMTVIFCHGIGDSLATWAAQRAQARWRSCRPVSSPTSQLP</sequence>
<name>A0ABS8ZLT0_9PSEU</name>
<gene>
    <name evidence="1" type="ORF">LWC34_35635</name>
</gene>
<dbReference type="SUPFAM" id="SSF53474">
    <property type="entry name" value="alpha/beta-Hydrolases"/>
    <property type="match status" value="1"/>
</dbReference>
<evidence type="ECO:0000313" key="1">
    <source>
        <dbReference type="EMBL" id="MCE7008113.1"/>
    </source>
</evidence>
<evidence type="ECO:0000313" key="2">
    <source>
        <dbReference type="Proteomes" id="UP001521150"/>
    </source>
</evidence>
<dbReference type="EMBL" id="JAJVCN010000003">
    <property type="protein sequence ID" value="MCE7008113.1"/>
    <property type="molecule type" value="Genomic_DNA"/>
</dbReference>
<comment type="caution">
    <text evidence="1">The sequence shown here is derived from an EMBL/GenBank/DDBJ whole genome shotgun (WGS) entry which is preliminary data.</text>
</comment>
<dbReference type="RefSeq" id="WP_233729643.1">
    <property type="nucleotide sequence ID" value="NZ_JAJVCN010000003.1"/>
</dbReference>
<protein>
    <recommendedName>
        <fullName evidence="3">Phospholipase/carboxylesterase/thioesterase domain-containing protein</fullName>
    </recommendedName>
</protein>
<dbReference type="Proteomes" id="UP001521150">
    <property type="component" value="Unassembled WGS sequence"/>
</dbReference>
<reference evidence="1 2" key="1">
    <citation type="submission" date="2021-12" db="EMBL/GenBank/DDBJ databases">
        <title>Genome sequence of Kibdelosporangium philippinense ATCC 49844.</title>
        <authorList>
            <person name="Fedorov E.A."/>
            <person name="Omeragic M."/>
            <person name="Shalygina K.F."/>
            <person name="Maclea K.S."/>
        </authorList>
    </citation>
    <scope>NUCLEOTIDE SEQUENCE [LARGE SCALE GENOMIC DNA]</scope>
    <source>
        <strain evidence="1 2">ATCC 49844</strain>
    </source>
</reference>
<accession>A0ABS8ZLT0</accession>
<keyword evidence="2" id="KW-1185">Reference proteome</keyword>
<proteinExistence type="predicted"/>
<dbReference type="InterPro" id="IPR029058">
    <property type="entry name" value="AB_hydrolase_fold"/>
</dbReference>
<organism evidence="1 2">
    <name type="scientific">Kibdelosporangium philippinense</name>
    <dbReference type="NCBI Taxonomy" id="211113"/>
    <lineage>
        <taxon>Bacteria</taxon>
        <taxon>Bacillati</taxon>
        <taxon>Actinomycetota</taxon>
        <taxon>Actinomycetes</taxon>
        <taxon>Pseudonocardiales</taxon>
        <taxon>Pseudonocardiaceae</taxon>
        <taxon>Kibdelosporangium</taxon>
    </lineage>
</organism>
<dbReference type="Gene3D" id="3.40.50.1820">
    <property type="entry name" value="alpha/beta hydrolase"/>
    <property type="match status" value="1"/>
</dbReference>